<reference evidence="2" key="1">
    <citation type="journal article" date="2014" name="Front. Microbiol.">
        <title>High frequency of phylogenetically diverse reductive dehalogenase-homologous genes in deep subseafloor sedimentary metagenomes.</title>
        <authorList>
            <person name="Kawai M."/>
            <person name="Futagami T."/>
            <person name="Toyoda A."/>
            <person name="Takaki Y."/>
            <person name="Nishi S."/>
            <person name="Hori S."/>
            <person name="Arai W."/>
            <person name="Tsubouchi T."/>
            <person name="Morono Y."/>
            <person name="Uchiyama I."/>
            <person name="Ito T."/>
            <person name="Fujiyama A."/>
            <person name="Inagaki F."/>
            <person name="Takami H."/>
        </authorList>
    </citation>
    <scope>NUCLEOTIDE SEQUENCE</scope>
    <source>
        <strain evidence="2">Expedition CK06-06</strain>
    </source>
</reference>
<accession>X1EN99</accession>
<feature type="domain" description="NAD-dependent epimerase/dehydratase" evidence="1">
    <location>
        <begin position="4"/>
        <end position="144"/>
    </location>
</feature>
<dbReference type="SUPFAM" id="SSF51735">
    <property type="entry name" value="NAD(P)-binding Rossmann-fold domains"/>
    <property type="match status" value="1"/>
</dbReference>
<dbReference type="Pfam" id="PF01370">
    <property type="entry name" value="Epimerase"/>
    <property type="match status" value="1"/>
</dbReference>
<sequence>MSKILLTGASGFVGQALIPRLIEKGHKVFALSRHPPVPSKNVIPLIGDIIKPDLGLDDVPKDIQAIYHLAGIHSLRMADKDGAIWQTNVVGTRNVLDTMVKHNIRKLVFTSTAYSSGWEGVNPYARSKVQNEKDIANYADKYNLS</sequence>
<dbReference type="PANTHER" id="PTHR43245">
    <property type="entry name" value="BIFUNCTIONAL POLYMYXIN RESISTANCE PROTEIN ARNA"/>
    <property type="match status" value="1"/>
</dbReference>
<dbReference type="EMBL" id="BARU01004101">
    <property type="protein sequence ID" value="GAH18579.1"/>
    <property type="molecule type" value="Genomic_DNA"/>
</dbReference>
<evidence type="ECO:0000313" key="2">
    <source>
        <dbReference type="EMBL" id="GAH18579.1"/>
    </source>
</evidence>
<evidence type="ECO:0000259" key="1">
    <source>
        <dbReference type="Pfam" id="PF01370"/>
    </source>
</evidence>
<feature type="non-terminal residue" evidence="2">
    <location>
        <position position="145"/>
    </location>
</feature>
<dbReference type="InterPro" id="IPR050177">
    <property type="entry name" value="Lipid_A_modif_metabolic_enz"/>
</dbReference>
<gene>
    <name evidence="2" type="ORF">S03H2_08438</name>
</gene>
<proteinExistence type="predicted"/>
<dbReference type="InterPro" id="IPR001509">
    <property type="entry name" value="Epimerase_deHydtase"/>
</dbReference>
<dbReference type="Gene3D" id="3.40.50.720">
    <property type="entry name" value="NAD(P)-binding Rossmann-like Domain"/>
    <property type="match status" value="1"/>
</dbReference>
<name>X1EN99_9ZZZZ</name>
<dbReference type="InterPro" id="IPR036291">
    <property type="entry name" value="NAD(P)-bd_dom_sf"/>
</dbReference>
<comment type="caution">
    <text evidence="2">The sequence shown here is derived from an EMBL/GenBank/DDBJ whole genome shotgun (WGS) entry which is preliminary data.</text>
</comment>
<protein>
    <recommendedName>
        <fullName evidence="1">NAD-dependent epimerase/dehydratase domain-containing protein</fullName>
    </recommendedName>
</protein>
<organism evidence="2">
    <name type="scientific">marine sediment metagenome</name>
    <dbReference type="NCBI Taxonomy" id="412755"/>
    <lineage>
        <taxon>unclassified sequences</taxon>
        <taxon>metagenomes</taxon>
        <taxon>ecological metagenomes</taxon>
    </lineage>
</organism>
<dbReference type="AlphaFoldDB" id="X1EN99"/>